<organism evidence="1">
    <name type="scientific">Iconisemion striatum</name>
    <dbReference type="NCBI Taxonomy" id="60296"/>
    <lineage>
        <taxon>Eukaryota</taxon>
        <taxon>Metazoa</taxon>
        <taxon>Chordata</taxon>
        <taxon>Craniata</taxon>
        <taxon>Vertebrata</taxon>
        <taxon>Euteleostomi</taxon>
        <taxon>Actinopterygii</taxon>
        <taxon>Neopterygii</taxon>
        <taxon>Teleostei</taxon>
        <taxon>Neoteleostei</taxon>
        <taxon>Acanthomorphata</taxon>
        <taxon>Ovalentaria</taxon>
        <taxon>Atherinomorphae</taxon>
        <taxon>Cyprinodontiformes</taxon>
        <taxon>Nothobranchiidae</taxon>
        <taxon>Iconisemion</taxon>
    </lineage>
</organism>
<reference evidence="1" key="1">
    <citation type="submission" date="2016-05" db="EMBL/GenBank/DDBJ databases">
        <authorList>
            <person name="Lavstsen T."/>
            <person name="Jespersen J.S."/>
        </authorList>
    </citation>
    <scope>NUCLEOTIDE SEQUENCE</scope>
    <source>
        <tissue evidence="1">Brain</tissue>
    </source>
</reference>
<accession>A0A1A7XUJ2</accession>
<name>A0A1A7XUJ2_9TELE</name>
<gene>
    <name evidence="1" type="primary">Nfu_g_1_017370</name>
</gene>
<evidence type="ECO:0000313" key="1">
    <source>
        <dbReference type="EMBL" id="SBP21450.1"/>
    </source>
</evidence>
<protein>
    <submittedName>
        <fullName evidence="1">Uncharacterized protein</fullName>
    </submittedName>
</protein>
<sequence>MIKEFENFDDSTNQKVEEKLAAEVMAVYLVHDKNGQTSNMGIIIEGSIVLDNLQNLSSASCLD</sequence>
<dbReference type="AlphaFoldDB" id="A0A1A7XUJ2"/>
<reference evidence="1" key="2">
    <citation type="submission" date="2016-06" db="EMBL/GenBank/DDBJ databases">
        <title>The genome of a short-lived fish provides insights into sex chromosome evolution and the genetic control of aging.</title>
        <authorList>
            <person name="Reichwald K."/>
            <person name="Felder M."/>
            <person name="Petzold A."/>
            <person name="Koch P."/>
            <person name="Groth M."/>
            <person name="Platzer M."/>
        </authorList>
    </citation>
    <scope>NUCLEOTIDE SEQUENCE</scope>
    <source>
        <tissue evidence="1">Brain</tissue>
    </source>
</reference>
<dbReference type="EMBL" id="HADW01020050">
    <property type="protein sequence ID" value="SBP21450.1"/>
    <property type="molecule type" value="Transcribed_RNA"/>
</dbReference>
<proteinExistence type="predicted"/>